<feature type="transmembrane region" description="Helical" evidence="2">
    <location>
        <begin position="237"/>
        <end position="259"/>
    </location>
</feature>
<keyword evidence="2" id="KW-1133">Transmembrane helix</keyword>
<dbReference type="Pfam" id="PF13347">
    <property type="entry name" value="MFS_2"/>
    <property type="match status" value="1"/>
</dbReference>
<proteinExistence type="inferred from homology"/>
<accession>A0ABT9S7D4</accession>
<keyword evidence="2" id="KW-0812">Transmembrane</keyword>
<feature type="transmembrane region" description="Helical" evidence="2">
    <location>
        <begin position="374"/>
        <end position="393"/>
    </location>
</feature>
<feature type="transmembrane region" description="Helical" evidence="2">
    <location>
        <begin position="177"/>
        <end position="195"/>
    </location>
</feature>
<feature type="transmembrane region" description="Helical" evidence="2">
    <location>
        <begin position="113"/>
        <end position="132"/>
    </location>
</feature>
<feature type="transmembrane region" description="Helical" evidence="2">
    <location>
        <begin position="326"/>
        <end position="353"/>
    </location>
</feature>
<dbReference type="Proteomes" id="UP001226867">
    <property type="component" value="Unassembled WGS sequence"/>
</dbReference>
<dbReference type="Gene3D" id="1.20.1250.20">
    <property type="entry name" value="MFS general substrate transporter like domains"/>
    <property type="match status" value="2"/>
</dbReference>
<organism evidence="3 4">
    <name type="scientific">Variovorax ginsengisoli</name>
    <dbReference type="NCBI Taxonomy" id="363844"/>
    <lineage>
        <taxon>Bacteria</taxon>
        <taxon>Pseudomonadati</taxon>
        <taxon>Pseudomonadota</taxon>
        <taxon>Betaproteobacteria</taxon>
        <taxon>Burkholderiales</taxon>
        <taxon>Comamonadaceae</taxon>
        <taxon>Variovorax</taxon>
    </lineage>
</organism>
<feature type="transmembrane region" description="Helical" evidence="2">
    <location>
        <begin position="271"/>
        <end position="289"/>
    </location>
</feature>
<protein>
    <submittedName>
        <fullName evidence="3">Na+/melibiose symporter-like transporter</fullName>
    </submittedName>
</protein>
<evidence type="ECO:0000313" key="3">
    <source>
        <dbReference type="EMBL" id="MDP9900268.1"/>
    </source>
</evidence>
<feature type="transmembrane region" description="Helical" evidence="2">
    <location>
        <begin position="301"/>
        <end position="320"/>
    </location>
</feature>
<reference evidence="3 4" key="1">
    <citation type="submission" date="2023-07" db="EMBL/GenBank/DDBJ databases">
        <title>Sorghum-associated microbial communities from plants grown in Nebraska, USA.</title>
        <authorList>
            <person name="Schachtman D."/>
        </authorList>
    </citation>
    <scope>NUCLEOTIDE SEQUENCE [LARGE SCALE GENOMIC DNA]</scope>
    <source>
        <strain evidence="3 4">DS1607</strain>
    </source>
</reference>
<evidence type="ECO:0000256" key="1">
    <source>
        <dbReference type="ARBA" id="ARBA00009617"/>
    </source>
</evidence>
<feature type="transmembrane region" description="Helical" evidence="2">
    <location>
        <begin position="80"/>
        <end position="101"/>
    </location>
</feature>
<feature type="transmembrane region" description="Helical" evidence="2">
    <location>
        <begin position="39"/>
        <end position="59"/>
    </location>
</feature>
<dbReference type="RefSeq" id="WP_307690080.1">
    <property type="nucleotide sequence ID" value="NZ_JAUSRO010000007.1"/>
</dbReference>
<dbReference type="PANTHER" id="PTHR11328">
    <property type="entry name" value="MAJOR FACILITATOR SUPERFAMILY DOMAIN-CONTAINING PROTEIN"/>
    <property type="match status" value="1"/>
</dbReference>
<dbReference type="PANTHER" id="PTHR11328:SF24">
    <property type="entry name" value="MAJOR FACILITATOR SUPERFAMILY (MFS) PROFILE DOMAIN-CONTAINING PROTEIN"/>
    <property type="match status" value="1"/>
</dbReference>
<feature type="transmembrane region" description="Helical" evidence="2">
    <location>
        <begin position="399"/>
        <end position="428"/>
    </location>
</feature>
<dbReference type="EMBL" id="JAUSRO010000007">
    <property type="protein sequence ID" value="MDP9900268.1"/>
    <property type="molecule type" value="Genomic_DNA"/>
</dbReference>
<sequence length="450" mass="47008">MSTAPHFSRLDGLRYGLLGLPLAFVALPLYVLLPNHYARAYGVSLTALGAVLLAVRLFDAVVDPWLGRLSDRLFARSPRAVLNAGAAAAAVLAMGFALLFFPEWLVDPARESMLLATTAALLAITYLGYSALGIAHQSWGAMLGGDALQRSRIVGWRESLGLAGVVLASAVPTLAGLGPMVVLFVLALAAGWFAWTRAPRPAPKAMPSAADPAPGARAAAHGRDLRLPLRRPAFRRLLLVFVLNGIASAIPATLVLFFVQDRLQAPAGMEPAFLGLYFVCAAASIPLWLRAVSRWGLARTWLAGMVLSMAVFAWAGVMGAGDAWPFLAVCALSGIALGTDLVVPGALLAGVIADARDQDAAGAYFGWWNFATKLNLALAAGLALPLLGLAGYAPGVRDAGALGALTLAYCLLPCMLKLMAAAALWALVIRPSSSFHSPSPDSSDLPKALS</sequence>
<evidence type="ECO:0000313" key="4">
    <source>
        <dbReference type="Proteomes" id="UP001226867"/>
    </source>
</evidence>
<dbReference type="InterPro" id="IPR036259">
    <property type="entry name" value="MFS_trans_sf"/>
</dbReference>
<keyword evidence="2" id="KW-0472">Membrane</keyword>
<dbReference type="InterPro" id="IPR039672">
    <property type="entry name" value="MFS_2"/>
</dbReference>
<evidence type="ECO:0000256" key="2">
    <source>
        <dbReference type="SAM" id="Phobius"/>
    </source>
</evidence>
<gene>
    <name evidence="3" type="ORF">J2W36_002531</name>
</gene>
<comment type="similarity">
    <text evidence="1">Belongs to the sodium:galactoside symporter (TC 2.A.2) family.</text>
</comment>
<comment type="caution">
    <text evidence="3">The sequence shown here is derived from an EMBL/GenBank/DDBJ whole genome shotgun (WGS) entry which is preliminary data.</text>
</comment>
<keyword evidence="4" id="KW-1185">Reference proteome</keyword>
<feature type="transmembrane region" description="Helical" evidence="2">
    <location>
        <begin position="12"/>
        <end position="33"/>
    </location>
</feature>
<dbReference type="SUPFAM" id="SSF103473">
    <property type="entry name" value="MFS general substrate transporter"/>
    <property type="match status" value="1"/>
</dbReference>
<name>A0ABT9S7D4_9BURK</name>